<evidence type="ECO:0000313" key="2">
    <source>
        <dbReference type="Proteomes" id="UP001211907"/>
    </source>
</evidence>
<proteinExistence type="predicted"/>
<sequence>MENPLLLLWLNPDITAPDDAILVFDPKGAQSPFALPTNSNLNLNSRVVPPPSQLAEAVSRGESQNTPPSKAVQLLFGAAKDPGKVTDLTPAQIRETLFQALISLARILAPIDCGYAYNLYSRAISSKFKSINIDSLLDMKPADMIQSVATSIPQGEMGLTRLAIYGSEVLRCICYYYDLKDNLNLNQFKLAIVSGCLLAFALLKLGYFKEFNKIARYCATLSVLSSYSCTKAEMLFKFAEIVLDEGNSETDVVANEFLLEALAESILKDDRMRIEEISMCFAGGSSKSSMFVVKFCSAILSREEIWLECDAFFEIKEVNFEACIFLHKDLPFEILDPIPKLENFNPALEMIKSLKFVTEGSPNVPE</sequence>
<dbReference type="Proteomes" id="UP001211907">
    <property type="component" value="Unassembled WGS sequence"/>
</dbReference>
<gene>
    <name evidence="1" type="ORF">HK100_010337</name>
</gene>
<evidence type="ECO:0000313" key="1">
    <source>
        <dbReference type="EMBL" id="KAJ3126282.1"/>
    </source>
</evidence>
<comment type="caution">
    <text evidence="1">The sequence shown here is derived from an EMBL/GenBank/DDBJ whole genome shotgun (WGS) entry which is preliminary data.</text>
</comment>
<reference evidence="1" key="1">
    <citation type="submission" date="2020-05" db="EMBL/GenBank/DDBJ databases">
        <title>Phylogenomic resolution of chytrid fungi.</title>
        <authorList>
            <person name="Stajich J.E."/>
            <person name="Amses K."/>
            <person name="Simmons R."/>
            <person name="Seto K."/>
            <person name="Myers J."/>
            <person name="Bonds A."/>
            <person name="Quandt C.A."/>
            <person name="Barry K."/>
            <person name="Liu P."/>
            <person name="Grigoriev I."/>
            <person name="Longcore J.E."/>
            <person name="James T.Y."/>
        </authorList>
    </citation>
    <scope>NUCLEOTIDE SEQUENCE</scope>
    <source>
        <strain evidence="1">JEL0513</strain>
    </source>
</reference>
<name>A0AAD5T2F2_9FUNG</name>
<accession>A0AAD5T2F2</accession>
<dbReference type="AlphaFoldDB" id="A0AAD5T2F2"/>
<protein>
    <submittedName>
        <fullName evidence="1">Uncharacterized protein</fullName>
    </submittedName>
</protein>
<organism evidence="1 2">
    <name type="scientific">Physocladia obscura</name>
    <dbReference type="NCBI Taxonomy" id="109957"/>
    <lineage>
        <taxon>Eukaryota</taxon>
        <taxon>Fungi</taxon>
        <taxon>Fungi incertae sedis</taxon>
        <taxon>Chytridiomycota</taxon>
        <taxon>Chytridiomycota incertae sedis</taxon>
        <taxon>Chytridiomycetes</taxon>
        <taxon>Chytridiales</taxon>
        <taxon>Chytriomycetaceae</taxon>
        <taxon>Physocladia</taxon>
    </lineage>
</organism>
<dbReference type="EMBL" id="JADGJH010000567">
    <property type="protein sequence ID" value="KAJ3126282.1"/>
    <property type="molecule type" value="Genomic_DNA"/>
</dbReference>
<keyword evidence="2" id="KW-1185">Reference proteome</keyword>